<accession>A0ABS9W078</accession>
<evidence type="ECO:0000256" key="6">
    <source>
        <dbReference type="ARBA" id="ARBA00022801"/>
    </source>
</evidence>
<sequence>MKARPPKAPAIPPHPLYLPEADEVVWNGRFPLQRVRFRYRRTDGSPSGALTWEMWRRGAGAVILPYDPWSRRIALIEQFRLPALAAGEAPLMRECPAGLLEAAEEAETTVRRELQEEAGLTADRVETIGRFMTMQGGSDEVLHFFCGRVRLPDSAGATGGLPDENEETRLILLPAQEAFAQLARNEIRNAPTALLLMWLQLNADRLHDEWLSE</sequence>
<evidence type="ECO:0000256" key="12">
    <source>
        <dbReference type="ARBA" id="ARBA00049546"/>
    </source>
</evidence>
<name>A0ABS9W078_9PROT</name>
<evidence type="ECO:0000256" key="8">
    <source>
        <dbReference type="ARBA" id="ARBA00025164"/>
    </source>
</evidence>
<evidence type="ECO:0000256" key="3">
    <source>
        <dbReference type="ARBA" id="ARBA00012453"/>
    </source>
</evidence>
<dbReference type="EC" id="3.6.1.13" evidence="3"/>
<keyword evidence="15" id="KW-1185">Reference proteome</keyword>
<dbReference type="InterPro" id="IPR020084">
    <property type="entry name" value="NUDIX_hydrolase_CS"/>
</dbReference>
<dbReference type="PROSITE" id="PS51462">
    <property type="entry name" value="NUDIX"/>
    <property type="match status" value="1"/>
</dbReference>
<comment type="similarity">
    <text evidence="2">Belongs to the Nudix hydrolase family. NudF subfamily.</text>
</comment>
<dbReference type="Pfam" id="PF00293">
    <property type="entry name" value="NUDIX"/>
    <property type="match status" value="1"/>
</dbReference>
<dbReference type="InterPro" id="IPR000086">
    <property type="entry name" value="NUDIX_hydrolase_dom"/>
</dbReference>
<dbReference type="InterPro" id="IPR015797">
    <property type="entry name" value="NUDIX_hydrolase-like_dom_sf"/>
</dbReference>
<evidence type="ECO:0000256" key="10">
    <source>
        <dbReference type="ARBA" id="ARBA00030308"/>
    </source>
</evidence>
<evidence type="ECO:0000256" key="2">
    <source>
        <dbReference type="ARBA" id="ARBA00007482"/>
    </source>
</evidence>
<evidence type="ECO:0000256" key="4">
    <source>
        <dbReference type="ARBA" id="ARBA00013297"/>
    </source>
</evidence>
<dbReference type="EMBL" id="JALBUU010000004">
    <property type="protein sequence ID" value="MCI0752701.1"/>
    <property type="molecule type" value="Genomic_DNA"/>
</dbReference>
<evidence type="ECO:0000256" key="9">
    <source>
        <dbReference type="ARBA" id="ARBA00030162"/>
    </source>
</evidence>
<comment type="caution">
    <text evidence="14">The sequence shown here is derived from an EMBL/GenBank/DDBJ whole genome shotgun (WGS) entry which is preliminary data.</text>
</comment>
<evidence type="ECO:0000256" key="7">
    <source>
        <dbReference type="ARBA" id="ARBA00022842"/>
    </source>
</evidence>
<comment type="catalytic activity">
    <reaction evidence="12">
        <text>ADP-D-ribose + H2O = D-ribose 5-phosphate + AMP + 2 H(+)</text>
        <dbReference type="Rhea" id="RHEA:10412"/>
        <dbReference type="ChEBI" id="CHEBI:15377"/>
        <dbReference type="ChEBI" id="CHEBI:15378"/>
        <dbReference type="ChEBI" id="CHEBI:57967"/>
        <dbReference type="ChEBI" id="CHEBI:78346"/>
        <dbReference type="ChEBI" id="CHEBI:456215"/>
        <dbReference type="EC" id="3.6.1.13"/>
    </reaction>
</comment>
<organism evidence="14 15">
    <name type="scientific">Teichococcus vastitatis</name>
    <dbReference type="NCBI Taxonomy" id="2307076"/>
    <lineage>
        <taxon>Bacteria</taxon>
        <taxon>Pseudomonadati</taxon>
        <taxon>Pseudomonadota</taxon>
        <taxon>Alphaproteobacteria</taxon>
        <taxon>Acetobacterales</taxon>
        <taxon>Roseomonadaceae</taxon>
        <taxon>Roseomonas</taxon>
    </lineage>
</organism>
<dbReference type="Proteomes" id="UP001201985">
    <property type="component" value="Unassembled WGS sequence"/>
</dbReference>
<keyword evidence="6" id="KW-0378">Hydrolase</keyword>
<comment type="function">
    <text evidence="8">Acts on ADP-mannose and ADP-glucose as well as ADP-ribose. Prevents glycogen biosynthesis. The reaction catalyzed by this enzyme is a limiting step of the gluconeogenic process.</text>
</comment>
<evidence type="ECO:0000256" key="11">
    <source>
        <dbReference type="ARBA" id="ARBA00033056"/>
    </source>
</evidence>
<evidence type="ECO:0000259" key="13">
    <source>
        <dbReference type="PROSITE" id="PS51462"/>
    </source>
</evidence>
<keyword evidence="5" id="KW-0479">Metal-binding</keyword>
<dbReference type="PANTHER" id="PTHR11839">
    <property type="entry name" value="UDP/ADP-SUGAR PYROPHOSPHATASE"/>
    <property type="match status" value="1"/>
</dbReference>
<evidence type="ECO:0000256" key="5">
    <source>
        <dbReference type="ARBA" id="ARBA00022723"/>
    </source>
</evidence>
<evidence type="ECO:0000313" key="14">
    <source>
        <dbReference type="EMBL" id="MCI0752701.1"/>
    </source>
</evidence>
<dbReference type="InterPro" id="IPR004385">
    <property type="entry name" value="NDP_pyrophosphatase"/>
</dbReference>
<dbReference type="NCBIfam" id="TIGR00052">
    <property type="entry name" value="nudix-type nucleoside diphosphatase, YffH/AdpP family"/>
    <property type="match status" value="1"/>
</dbReference>
<gene>
    <name evidence="14" type="ORF">MON41_02835</name>
</gene>
<feature type="domain" description="Nudix hydrolase" evidence="13">
    <location>
        <begin position="54"/>
        <end position="195"/>
    </location>
</feature>
<proteinExistence type="inferred from homology"/>
<dbReference type="Gene3D" id="3.90.79.10">
    <property type="entry name" value="Nucleoside Triphosphate Pyrophosphohydrolase"/>
    <property type="match status" value="1"/>
</dbReference>
<dbReference type="RefSeq" id="WP_120008265.1">
    <property type="nucleotide sequence ID" value="NZ_JALBUU010000004.1"/>
</dbReference>
<keyword evidence="7" id="KW-0460">Magnesium</keyword>
<evidence type="ECO:0000256" key="1">
    <source>
        <dbReference type="ARBA" id="ARBA00001946"/>
    </source>
</evidence>
<reference evidence="14 15" key="1">
    <citation type="submission" date="2022-03" db="EMBL/GenBank/DDBJ databases">
        <title>Complete genome analysis of Roseomonas KG 17.1 : a prolific producer of plant growth promoters.</title>
        <authorList>
            <person name="Saadouli I."/>
            <person name="Najjari A."/>
            <person name="Mosbah A."/>
            <person name="Ouzari H.I."/>
        </authorList>
    </citation>
    <scope>NUCLEOTIDE SEQUENCE [LARGE SCALE GENOMIC DNA]</scope>
    <source>
        <strain evidence="14 15">KG17-1</strain>
    </source>
</reference>
<dbReference type="SUPFAM" id="SSF55811">
    <property type="entry name" value="Nudix"/>
    <property type="match status" value="1"/>
</dbReference>
<evidence type="ECO:0000313" key="15">
    <source>
        <dbReference type="Proteomes" id="UP001201985"/>
    </source>
</evidence>
<protein>
    <recommendedName>
        <fullName evidence="4">ADP-ribose pyrophosphatase</fullName>
        <ecNumber evidence="3">3.6.1.13</ecNumber>
    </recommendedName>
    <alternativeName>
        <fullName evidence="9">ADP-ribose diphosphatase</fullName>
    </alternativeName>
    <alternativeName>
        <fullName evidence="11">ADP-ribose phosphohydrolase</fullName>
    </alternativeName>
    <alternativeName>
        <fullName evidence="10">Adenosine diphosphoribose pyrophosphatase</fullName>
    </alternativeName>
</protein>
<dbReference type="PROSITE" id="PS00893">
    <property type="entry name" value="NUDIX_BOX"/>
    <property type="match status" value="1"/>
</dbReference>
<comment type="cofactor">
    <cofactor evidence="1">
        <name>Mg(2+)</name>
        <dbReference type="ChEBI" id="CHEBI:18420"/>
    </cofactor>
</comment>
<dbReference type="CDD" id="cd24155">
    <property type="entry name" value="NUDIX_ADPRase"/>
    <property type="match status" value="1"/>
</dbReference>
<dbReference type="PANTHER" id="PTHR11839:SF5">
    <property type="entry name" value="ADP-RIBOSE PYROPHOSPHATASE"/>
    <property type="match status" value="1"/>
</dbReference>